<dbReference type="GO" id="GO:0006364">
    <property type="term" value="P:rRNA processing"/>
    <property type="evidence" value="ECO:0007669"/>
    <property type="project" value="UniProtKB-UniRule"/>
</dbReference>
<keyword evidence="3 5" id="KW-0698">rRNA processing</keyword>
<comment type="similarity">
    <text evidence="5">Belongs to the RimM family.</text>
</comment>
<feature type="domain" description="Ribosome maturation factor RimM PRC barrel" evidence="7">
    <location>
        <begin position="101"/>
        <end position="166"/>
    </location>
</feature>
<comment type="subcellular location">
    <subcellularLocation>
        <location evidence="5">Cytoplasm</location>
    </subcellularLocation>
</comment>
<dbReference type="GO" id="GO:0005737">
    <property type="term" value="C:cytoplasm"/>
    <property type="evidence" value="ECO:0007669"/>
    <property type="project" value="UniProtKB-SubCell"/>
</dbReference>
<dbReference type="InterPro" id="IPR036976">
    <property type="entry name" value="RimM_N_sf"/>
</dbReference>
<dbReference type="InterPro" id="IPR011961">
    <property type="entry name" value="RimM"/>
</dbReference>
<dbReference type="Gene3D" id="2.30.30.240">
    <property type="entry name" value="PRC-barrel domain"/>
    <property type="match status" value="1"/>
</dbReference>
<keyword evidence="1 5" id="KW-0963">Cytoplasm</keyword>
<evidence type="ECO:0000256" key="5">
    <source>
        <dbReference type="HAMAP-Rule" id="MF_00014"/>
    </source>
</evidence>
<evidence type="ECO:0000256" key="2">
    <source>
        <dbReference type="ARBA" id="ARBA00022517"/>
    </source>
</evidence>
<dbReference type="Gene3D" id="2.40.30.60">
    <property type="entry name" value="RimM"/>
    <property type="match status" value="1"/>
</dbReference>
<organism evidence="8 9">
    <name type="scientific">[Clostridium] aminophilum</name>
    <dbReference type="NCBI Taxonomy" id="1526"/>
    <lineage>
        <taxon>Bacteria</taxon>
        <taxon>Bacillati</taxon>
        <taxon>Bacillota</taxon>
        <taxon>Clostridia</taxon>
        <taxon>Lachnospirales</taxon>
        <taxon>Lachnospiraceae</taxon>
    </lineage>
</organism>
<evidence type="ECO:0000259" key="7">
    <source>
        <dbReference type="Pfam" id="PF24986"/>
    </source>
</evidence>
<evidence type="ECO:0000256" key="1">
    <source>
        <dbReference type="ARBA" id="ARBA00022490"/>
    </source>
</evidence>
<comment type="domain">
    <text evidence="5">The PRC barrel domain binds ribosomal protein uS19.</text>
</comment>
<gene>
    <name evidence="5" type="primary">rimM</name>
    <name evidence="8" type="ORF">SAMN04487771_101823</name>
</gene>
<dbReference type="Pfam" id="PF24986">
    <property type="entry name" value="PRC_RimM"/>
    <property type="match status" value="1"/>
</dbReference>
<dbReference type="EMBL" id="FOIL01000018">
    <property type="protein sequence ID" value="SET43670.1"/>
    <property type="molecule type" value="Genomic_DNA"/>
</dbReference>
<comment type="function">
    <text evidence="5">An accessory protein needed during the final step in the assembly of 30S ribosomal subunit, possibly for assembly of the head region. Essential for efficient processing of 16S rRNA. May be needed both before and after RbfA during the maturation of 16S rRNA. It has affinity for free ribosomal 30S subunits but not for 70S ribosomes.</text>
</comment>
<dbReference type="AlphaFoldDB" id="A0A1I0EGT8"/>
<dbReference type="InterPro" id="IPR056792">
    <property type="entry name" value="PRC_RimM"/>
</dbReference>
<dbReference type="Proteomes" id="UP000199820">
    <property type="component" value="Unassembled WGS sequence"/>
</dbReference>
<feature type="domain" description="RimM N-terminal" evidence="6">
    <location>
        <begin position="7"/>
        <end position="87"/>
    </location>
</feature>
<dbReference type="Pfam" id="PF01782">
    <property type="entry name" value="RimM"/>
    <property type="match status" value="1"/>
</dbReference>
<keyword evidence="9" id="KW-1185">Reference proteome</keyword>
<dbReference type="GO" id="GO:0005840">
    <property type="term" value="C:ribosome"/>
    <property type="evidence" value="ECO:0007669"/>
    <property type="project" value="InterPro"/>
</dbReference>
<dbReference type="eggNOG" id="COG0806">
    <property type="taxonomic scope" value="Bacteria"/>
</dbReference>
<accession>A0A1I0EGT8</accession>
<evidence type="ECO:0000313" key="8">
    <source>
        <dbReference type="EMBL" id="SET43670.1"/>
    </source>
</evidence>
<reference evidence="8 9" key="1">
    <citation type="submission" date="2016-10" db="EMBL/GenBank/DDBJ databases">
        <authorList>
            <person name="de Groot N.N."/>
        </authorList>
    </citation>
    <scope>NUCLEOTIDE SEQUENCE [LARGE SCALE GENOMIC DNA]</scope>
    <source>
        <strain evidence="8 9">KH1P1</strain>
    </source>
</reference>
<evidence type="ECO:0000256" key="3">
    <source>
        <dbReference type="ARBA" id="ARBA00022552"/>
    </source>
</evidence>
<comment type="subunit">
    <text evidence="5">Binds ribosomal protein uS19.</text>
</comment>
<dbReference type="GO" id="GO:0043022">
    <property type="term" value="F:ribosome binding"/>
    <property type="evidence" value="ECO:0007669"/>
    <property type="project" value="InterPro"/>
</dbReference>
<dbReference type="STRING" id="1526.SAMN02910262_00466"/>
<evidence type="ECO:0000259" key="6">
    <source>
        <dbReference type="Pfam" id="PF01782"/>
    </source>
</evidence>
<proteinExistence type="inferred from homology"/>
<dbReference type="RefSeq" id="WP_074649374.1">
    <property type="nucleotide sequence ID" value="NZ_FOIL01000018.1"/>
</dbReference>
<name>A0A1I0EGT8_9FIRM</name>
<dbReference type="InterPro" id="IPR011033">
    <property type="entry name" value="PRC_barrel-like_sf"/>
</dbReference>
<dbReference type="SUPFAM" id="SSF50346">
    <property type="entry name" value="PRC-barrel domain"/>
    <property type="match status" value="1"/>
</dbReference>
<dbReference type="PANTHER" id="PTHR33692">
    <property type="entry name" value="RIBOSOME MATURATION FACTOR RIMM"/>
    <property type="match status" value="1"/>
</dbReference>
<dbReference type="InterPro" id="IPR002676">
    <property type="entry name" value="RimM_N"/>
</dbReference>
<dbReference type="NCBIfam" id="TIGR02273">
    <property type="entry name" value="16S_RimM"/>
    <property type="match status" value="1"/>
</dbReference>
<dbReference type="HAMAP" id="MF_00014">
    <property type="entry name" value="Ribosome_mat_RimM"/>
    <property type="match status" value="1"/>
</dbReference>
<dbReference type="SUPFAM" id="SSF50447">
    <property type="entry name" value="Translation proteins"/>
    <property type="match status" value="1"/>
</dbReference>
<dbReference type="GO" id="GO:0042274">
    <property type="term" value="P:ribosomal small subunit biogenesis"/>
    <property type="evidence" value="ECO:0007669"/>
    <property type="project" value="UniProtKB-UniRule"/>
</dbReference>
<evidence type="ECO:0000256" key="4">
    <source>
        <dbReference type="ARBA" id="ARBA00023186"/>
    </source>
</evidence>
<dbReference type="OrthoDB" id="9810331at2"/>
<dbReference type="InterPro" id="IPR009000">
    <property type="entry name" value="Transl_B-barrel_sf"/>
</dbReference>
<protein>
    <recommendedName>
        <fullName evidence="5">Ribosome maturation factor RimM</fullName>
    </recommendedName>
</protein>
<evidence type="ECO:0000313" key="9">
    <source>
        <dbReference type="Proteomes" id="UP000199820"/>
    </source>
</evidence>
<sequence>MVDLLRVGVITSAHGIRGEVNVFPTSDDPERFEKLESVIVKKGAQETIRRIENVKYFKKMVILKLEGIDDRNAAELLKSNDLMVDREHAQKLEEGEYFIADLIGLKVVTDDGQELGILKDVMETGANDVYIVKTAGGKEILLPVIPDCVLRVDLEAGLVEVHLMPGLLDL</sequence>
<keyword evidence="2 5" id="KW-0690">Ribosome biogenesis</keyword>
<keyword evidence="4 5" id="KW-0143">Chaperone</keyword>
<dbReference type="PANTHER" id="PTHR33692:SF1">
    <property type="entry name" value="RIBOSOME MATURATION FACTOR RIMM"/>
    <property type="match status" value="1"/>
</dbReference>